<dbReference type="NCBIfam" id="TIGR01484">
    <property type="entry name" value="HAD-SF-IIB"/>
    <property type="match status" value="1"/>
</dbReference>
<dbReference type="Proteomes" id="UP000824136">
    <property type="component" value="Unassembled WGS sequence"/>
</dbReference>
<gene>
    <name evidence="1" type="ORF">IAC39_06185</name>
</gene>
<dbReference type="SFLD" id="SFLDG01140">
    <property type="entry name" value="C2.B:_Phosphomannomutase_and_P"/>
    <property type="match status" value="1"/>
</dbReference>
<dbReference type="InterPro" id="IPR036412">
    <property type="entry name" value="HAD-like_sf"/>
</dbReference>
<reference evidence="1" key="1">
    <citation type="submission" date="2020-10" db="EMBL/GenBank/DDBJ databases">
        <authorList>
            <person name="Gilroy R."/>
        </authorList>
    </citation>
    <scope>NUCLEOTIDE SEQUENCE</scope>
    <source>
        <strain evidence="1">CHK33-4379</strain>
    </source>
</reference>
<reference evidence="1" key="2">
    <citation type="journal article" date="2021" name="PeerJ">
        <title>Extensive microbial diversity within the chicken gut microbiome revealed by metagenomics and culture.</title>
        <authorList>
            <person name="Gilroy R."/>
            <person name="Ravi A."/>
            <person name="Getino M."/>
            <person name="Pursley I."/>
            <person name="Horton D.L."/>
            <person name="Alikhan N.F."/>
            <person name="Baker D."/>
            <person name="Gharbi K."/>
            <person name="Hall N."/>
            <person name="Watson M."/>
            <person name="Adriaenssens E.M."/>
            <person name="Foster-Nyarko E."/>
            <person name="Jarju S."/>
            <person name="Secka A."/>
            <person name="Antonio M."/>
            <person name="Oren A."/>
            <person name="Chaudhuri R.R."/>
            <person name="La Ragione R."/>
            <person name="Hildebrand F."/>
            <person name="Pallen M.J."/>
        </authorList>
    </citation>
    <scope>NUCLEOTIDE SEQUENCE</scope>
    <source>
        <strain evidence="1">CHK33-4379</strain>
    </source>
</reference>
<dbReference type="SUPFAM" id="SSF56784">
    <property type="entry name" value="HAD-like"/>
    <property type="match status" value="1"/>
</dbReference>
<evidence type="ECO:0000313" key="1">
    <source>
        <dbReference type="EMBL" id="HIT59280.1"/>
    </source>
</evidence>
<evidence type="ECO:0000313" key="2">
    <source>
        <dbReference type="Proteomes" id="UP000824136"/>
    </source>
</evidence>
<organism evidence="1 2">
    <name type="scientific">Candidatus Faeciplasma pullistercoris</name>
    <dbReference type="NCBI Taxonomy" id="2840800"/>
    <lineage>
        <taxon>Bacteria</taxon>
        <taxon>Bacillati</taxon>
        <taxon>Bacillota</taxon>
        <taxon>Clostridia</taxon>
        <taxon>Eubacteriales</taxon>
        <taxon>Oscillospiraceae</taxon>
        <taxon>Oscillospiraceae incertae sedis</taxon>
        <taxon>Candidatus Faeciplasma</taxon>
    </lineage>
</organism>
<dbReference type="PROSITE" id="PS01228">
    <property type="entry name" value="COF_1"/>
    <property type="match status" value="1"/>
</dbReference>
<dbReference type="NCBIfam" id="TIGR00099">
    <property type="entry name" value="Cof-subfamily"/>
    <property type="match status" value="1"/>
</dbReference>
<dbReference type="GO" id="GO:0000287">
    <property type="term" value="F:magnesium ion binding"/>
    <property type="evidence" value="ECO:0007669"/>
    <property type="project" value="TreeGrafter"/>
</dbReference>
<dbReference type="Pfam" id="PF08282">
    <property type="entry name" value="Hydrolase_3"/>
    <property type="match status" value="1"/>
</dbReference>
<dbReference type="InterPro" id="IPR006379">
    <property type="entry name" value="HAD-SF_hydro_IIB"/>
</dbReference>
<dbReference type="Gene3D" id="3.40.50.1000">
    <property type="entry name" value="HAD superfamily/HAD-like"/>
    <property type="match status" value="1"/>
</dbReference>
<dbReference type="InterPro" id="IPR000150">
    <property type="entry name" value="Cof"/>
</dbReference>
<sequence length="270" mass="30325">MNYKDTIFVTDMDGTLLSADKSVSEENLRMIREYQAQGGIFGLATGRPIQTTARYLETLKPDLPLILYNGCIVYDQTSDKIIYAKYLPDEARDILNDIFTKYPGIAPEIFTFQAQYYLNLNEAEKWHHEILQVSYIKKDSADEVTEPWCKLLLADSVEVIDELMEYVKEKKFSESGVRFVRSCPYFLEILPESVSKGEALSEMLKILGISGKKIVSVGDYDNDIEMLKASDISFCPADSQPEVKAVSDFVLSSTCDEGAIAEALAALSKI</sequence>
<accession>A0A9D1GVX3</accession>
<name>A0A9D1GVX3_9FIRM</name>
<dbReference type="InterPro" id="IPR023214">
    <property type="entry name" value="HAD_sf"/>
</dbReference>
<proteinExistence type="predicted"/>
<dbReference type="SFLD" id="SFLDS00003">
    <property type="entry name" value="Haloacid_Dehalogenase"/>
    <property type="match status" value="1"/>
</dbReference>
<protein>
    <submittedName>
        <fullName evidence="1">HAD family hydrolase</fullName>
    </submittedName>
</protein>
<dbReference type="PANTHER" id="PTHR10000">
    <property type="entry name" value="PHOSPHOSERINE PHOSPHATASE"/>
    <property type="match status" value="1"/>
</dbReference>
<dbReference type="AlphaFoldDB" id="A0A9D1GVX3"/>
<dbReference type="EMBL" id="DVLL01000021">
    <property type="protein sequence ID" value="HIT59280.1"/>
    <property type="molecule type" value="Genomic_DNA"/>
</dbReference>
<dbReference type="GO" id="GO:0005829">
    <property type="term" value="C:cytosol"/>
    <property type="evidence" value="ECO:0007669"/>
    <property type="project" value="TreeGrafter"/>
</dbReference>
<dbReference type="PANTHER" id="PTHR10000:SF8">
    <property type="entry name" value="HAD SUPERFAMILY HYDROLASE-LIKE, TYPE 3"/>
    <property type="match status" value="1"/>
</dbReference>
<comment type="caution">
    <text evidence="1">The sequence shown here is derived from an EMBL/GenBank/DDBJ whole genome shotgun (WGS) entry which is preliminary data.</text>
</comment>
<keyword evidence="1" id="KW-0378">Hydrolase</keyword>
<dbReference type="CDD" id="cd07516">
    <property type="entry name" value="HAD_Pase"/>
    <property type="match status" value="1"/>
</dbReference>
<dbReference type="Gene3D" id="3.30.1240.10">
    <property type="match status" value="1"/>
</dbReference>
<dbReference type="GO" id="GO:0016791">
    <property type="term" value="F:phosphatase activity"/>
    <property type="evidence" value="ECO:0007669"/>
    <property type="project" value="TreeGrafter"/>
</dbReference>